<gene>
    <name evidence="1" type="ORF">ILUMI_26909</name>
</gene>
<evidence type="ECO:0000313" key="2">
    <source>
        <dbReference type="Proteomes" id="UP000801492"/>
    </source>
</evidence>
<name>A0A8K0C3X9_IGNLU</name>
<dbReference type="AlphaFoldDB" id="A0A8K0C3X9"/>
<reference evidence="1" key="1">
    <citation type="submission" date="2019-08" db="EMBL/GenBank/DDBJ databases">
        <title>The genome of the North American firefly Photinus pyralis.</title>
        <authorList>
            <consortium name="Photinus pyralis genome working group"/>
            <person name="Fallon T.R."/>
            <person name="Sander Lower S.E."/>
            <person name="Weng J.-K."/>
        </authorList>
    </citation>
    <scope>NUCLEOTIDE SEQUENCE</scope>
    <source>
        <strain evidence="1">TRF0915ILg1</strain>
        <tissue evidence="1">Whole body</tissue>
    </source>
</reference>
<protein>
    <submittedName>
        <fullName evidence="1">Uncharacterized protein</fullName>
    </submittedName>
</protein>
<sequence>MNSASTLVVTTAASPEACIAGPAVPGTSPTSQTVPTCTSSFYQERKTSNQDRKAASSCLITQSPYKEQLTQSLNKSTIDKSKSEDVAFTELVLRDGDGTDLETDYLEASEDKGAACLYLQDLRGER</sequence>
<dbReference type="Proteomes" id="UP000801492">
    <property type="component" value="Unassembled WGS sequence"/>
</dbReference>
<keyword evidence="2" id="KW-1185">Reference proteome</keyword>
<comment type="caution">
    <text evidence="1">The sequence shown here is derived from an EMBL/GenBank/DDBJ whole genome shotgun (WGS) entry which is preliminary data.</text>
</comment>
<organism evidence="1 2">
    <name type="scientific">Ignelater luminosus</name>
    <name type="common">Cucubano</name>
    <name type="synonym">Pyrophorus luminosus</name>
    <dbReference type="NCBI Taxonomy" id="2038154"/>
    <lineage>
        <taxon>Eukaryota</taxon>
        <taxon>Metazoa</taxon>
        <taxon>Ecdysozoa</taxon>
        <taxon>Arthropoda</taxon>
        <taxon>Hexapoda</taxon>
        <taxon>Insecta</taxon>
        <taxon>Pterygota</taxon>
        <taxon>Neoptera</taxon>
        <taxon>Endopterygota</taxon>
        <taxon>Coleoptera</taxon>
        <taxon>Polyphaga</taxon>
        <taxon>Elateriformia</taxon>
        <taxon>Elateroidea</taxon>
        <taxon>Elateridae</taxon>
        <taxon>Agrypninae</taxon>
        <taxon>Pyrophorini</taxon>
        <taxon>Ignelater</taxon>
    </lineage>
</organism>
<proteinExistence type="predicted"/>
<dbReference type="EMBL" id="VTPC01091198">
    <property type="protein sequence ID" value="KAF2879263.1"/>
    <property type="molecule type" value="Genomic_DNA"/>
</dbReference>
<evidence type="ECO:0000313" key="1">
    <source>
        <dbReference type="EMBL" id="KAF2879263.1"/>
    </source>
</evidence>
<accession>A0A8K0C3X9</accession>